<evidence type="ECO:0000256" key="3">
    <source>
        <dbReference type="ARBA" id="ARBA00022490"/>
    </source>
</evidence>
<comment type="subcellular location">
    <subcellularLocation>
        <location evidence="2">Cytoplasm</location>
    </subcellularLocation>
    <subcellularLocation>
        <location evidence="1">Nucleus</location>
    </subcellularLocation>
</comment>
<dbReference type="Gene3D" id="3.40.50.1820">
    <property type="entry name" value="alpha/beta hydrolase"/>
    <property type="match status" value="1"/>
</dbReference>
<dbReference type="CDD" id="cd00519">
    <property type="entry name" value="Lipase_3"/>
    <property type="match status" value="1"/>
</dbReference>
<keyword evidence="4" id="KW-0378">Hydrolase</keyword>
<keyword evidence="10" id="KW-1185">Reference proteome</keyword>
<dbReference type="InterPro" id="IPR041266">
    <property type="entry name" value="EDS1_EP"/>
</dbReference>
<dbReference type="Pfam" id="PF01764">
    <property type="entry name" value="Lipase_3"/>
    <property type="match status" value="1"/>
</dbReference>
<dbReference type="PANTHER" id="PTHR47090">
    <property type="entry name" value="PROTEIN EDS1-RELATED"/>
    <property type="match status" value="1"/>
</dbReference>
<name>A0ABU6VMY7_9FABA</name>
<accession>A0ABU6VMY7</accession>
<evidence type="ECO:0000256" key="6">
    <source>
        <dbReference type="ARBA" id="ARBA00023242"/>
    </source>
</evidence>
<gene>
    <name evidence="9" type="primary">EDS1_3</name>
    <name evidence="9" type="ORF">PIB30_073214</name>
</gene>
<dbReference type="InterPro" id="IPR044214">
    <property type="entry name" value="EDS1-like"/>
</dbReference>
<protein>
    <submittedName>
        <fullName evidence="9">Defense response</fullName>
    </submittedName>
</protein>
<evidence type="ECO:0000313" key="10">
    <source>
        <dbReference type="Proteomes" id="UP001341840"/>
    </source>
</evidence>
<proteinExistence type="predicted"/>
<feature type="domain" description="EDS1 EP" evidence="8">
    <location>
        <begin position="439"/>
        <end position="632"/>
    </location>
</feature>
<dbReference type="Pfam" id="PF18117">
    <property type="entry name" value="EDS1_EP"/>
    <property type="match status" value="1"/>
</dbReference>
<dbReference type="SUPFAM" id="SSF53474">
    <property type="entry name" value="alpha/beta-Hydrolases"/>
    <property type="match status" value="1"/>
</dbReference>
<dbReference type="InterPro" id="IPR002921">
    <property type="entry name" value="Fungal_lipase-type"/>
</dbReference>
<sequence length="647" mass="74717">MLSFRNCCYGDSKATSGVDKDLPESHEDALLGLKVELIKKACALAFKAHKSPKKYYLLEKKKKKNRKWFEDDHIIISFHGSWASTDWFVGKSYGDTMINQELFPSLKSIFNDEVAFVNEAFQLRFESILSNSSLKHEVKEAMTKGKQIVFTGHSSGAAVAILATLWVLEDYLINNNKSKNHKLPLCVTFGSPLIGNHIFSHATSRENWSHHFTHFVTTLDIVPRILFVPFHSIQPVLSSILQLLNPESKTSHPNSERDSLTSEFYSTVMRNTATVTSYAVSNLMDGANLILETLPGLVDLSPYKPFGTFIFCAADRPPVVVRNSDAVLQLLFYTARVSDLSEASDVSKKSILQHLRYEAELQHSFENLYDVVYLDQLEEIPLSADGSNRLTTTTALDSLELDTRARLCLRAAGERQKKKKQNEEKINKEFNEKAAASMKHLKDYKATCEIGYYDAFKVHKDERDFKANVKRLELAAVWDEIMEMLKRYELPHEFENKEEWIERGTMYRVLVEPLDVANYYRHFKDKDGGPYLDRGRRPRRYRYIQRWLEHGEKIRSEEDYSESCFWGELEELRKNANDKYGSFEDVKERVLKLETHIKAWFERGNLDKDVLLEGSTLVNWWKSLPSKHKKESSIRSLIETSQKTSMH</sequence>
<organism evidence="9 10">
    <name type="scientific">Stylosanthes scabra</name>
    <dbReference type="NCBI Taxonomy" id="79078"/>
    <lineage>
        <taxon>Eukaryota</taxon>
        <taxon>Viridiplantae</taxon>
        <taxon>Streptophyta</taxon>
        <taxon>Embryophyta</taxon>
        <taxon>Tracheophyta</taxon>
        <taxon>Spermatophyta</taxon>
        <taxon>Magnoliopsida</taxon>
        <taxon>eudicotyledons</taxon>
        <taxon>Gunneridae</taxon>
        <taxon>Pentapetalae</taxon>
        <taxon>rosids</taxon>
        <taxon>fabids</taxon>
        <taxon>Fabales</taxon>
        <taxon>Fabaceae</taxon>
        <taxon>Papilionoideae</taxon>
        <taxon>50 kb inversion clade</taxon>
        <taxon>dalbergioids sensu lato</taxon>
        <taxon>Dalbergieae</taxon>
        <taxon>Pterocarpus clade</taxon>
        <taxon>Stylosanthes</taxon>
    </lineage>
</organism>
<evidence type="ECO:0000259" key="7">
    <source>
        <dbReference type="Pfam" id="PF01764"/>
    </source>
</evidence>
<dbReference type="EMBL" id="JASCZI010151918">
    <property type="protein sequence ID" value="MED6174889.1"/>
    <property type="molecule type" value="Genomic_DNA"/>
</dbReference>
<reference evidence="9 10" key="1">
    <citation type="journal article" date="2023" name="Plants (Basel)">
        <title>Bridging the Gap: Combining Genomics and Transcriptomics Approaches to Understand Stylosanthes scabra, an Orphan Legume from the Brazilian Caatinga.</title>
        <authorList>
            <person name="Ferreira-Neto J.R.C."/>
            <person name="da Silva M.D."/>
            <person name="Binneck E."/>
            <person name="de Melo N.F."/>
            <person name="da Silva R.H."/>
            <person name="de Melo A.L.T.M."/>
            <person name="Pandolfi V."/>
            <person name="Bustamante F.O."/>
            <person name="Brasileiro-Vidal A.C."/>
            <person name="Benko-Iseppon A.M."/>
        </authorList>
    </citation>
    <scope>NUCLEOTIDE SEQUENCE [LARGE SCALE GENOMIC DNA]</scope>
    <source>
        <tissue evidence="9">Leaves</tissue>
    </source>
</reference>
<evidence type="ECO:0000256" key="2">
    <source>
        <dbReference type="ARBA" id="ARBA00004496"/>
    </source>
</evidence>
<comment type="caution">
    <text evidence="9">The sequence shown here is derived from an EMBL/GenBank/DDBJ whole genome shotgun (WGS) entry which is preliminary data.</text>
</comment>
<dbReference type="Proteomes" id="UP001341840">
    <property type="component" value="Unassembled WGS sequence"/>
</dbReference>
<dbReference type="InterPro" id="IPR029058">
    <property type="entry name" value="AB_hydrolase_fold"/>
</dbReference>
<keyword evidence="5" id="KW-0611">Plant defense</keyword>
<keyword evidence="6" id="KW-0539">Nucleus</keyword>
<evidence type="ECO:0000313" key="9">
    <source>
        <dbReference type="EMBL" id="MED6174889.1"/>
    </source>
</evidence>
<dbReference type="PANTHER" id="PTHR47090:SF5">
    <property type="entry name" value="ENHANCED DISEASE SUSCEPTIBILITY PROTEIN"/>
    <property type="match status" value="1"/>
</dbReference>
<evidence type="ECO:0000259" key="8">
    <source>
        <dbReference type="Pfam" id="PF18117"/>
    </source>
</evidence>
<evidence type="ECO:0000256" key="5">
    <source>
        <dbReference type="ARBA" id="ARBA00022821"/>
    </source>
</evidence>
<evidence type="ECO:0000256" key="4">
    <source>
        <dbReference type="ARBA" id="ARBA00022801"/>
    </source>
</evidence>
<keyword evidence="3" id="KW-0963">Cytoplasm</keyword>
<evidence type="ECO:0000256" key="1">
    <source>
        <dbReference type="ARBA" id="ARBA00004123"/>
    </source>
</evidence>
<feature type="domain" description="Fungal lipase-type" evidence="7">
    <location>
        <begin position="117"/>
        <end position="227"/>
    </location>
</feature>